<sequence>MEFAEDSSYIWSCAFSALWWSACIEPHLRSTQNSDDSTLTALSRLRPASPVDKLKLDPVSLLQASAKHFLEMGAPDEDFGSSGAVTKQVACIFRVLNDFLSHILHCDSARSSPSDDWLANMGDAADEIAEDFYATRRPECATCFSVDVVRDQLRASEDVIQAVACILDSSRVSELFSRERDEHPYCSMDSVCANLLMAAAAGKSRPNVFEALGEPALLHSAGKLRRALVAVSSLMDSAPLRRLQQLVSRWGHNALQDLPQELVLDVCDAAPLKLQRAMLSYVMSEAGGNLSLQLSSFQGQLTQKLNLICDTQGGSDILEFLGSACRSKDDATGQRLLVGVLGDCFERLLARPSKRSTHYVSLLGELRRVPDLVDWDAFRQRVVPYLEPGGAEDPAPDEFFPVRVSMSVRSSMSAQHHLHTAQMLIGLLDEACTRLNGARKERLLDFLDTYLSEVLDPGSSFYEDKAIWAATSKDPLLFSAEMWDDECARLSAEHQGCPLEQLTLPYFAQWLAGATWDEWELLLERAEAMLRFGEDGPVTAVDVVKFLTLCLAGCKRFLVVGNWCHLFSCFAKVVTKLLQREEKAIDEDICAVLVELAFCLCLVPEQCQRQAVVLLLDAVQLLDSADLKGRLSEPLKATLTAQDSSPKTFSGAVDRLVRSFGEKLNFKEC</sequence>
<dbReference type="VEuPathDB" id="VectorBase:ISCW017092"/>
<accession>B7PA10</accession>
<proteinExistence type="evidence at protein level"/>
<dbReference type="Proteomes" id="UP000001555">
    <property type="component" value="Unassembled WGS sequence"/>
</dbReference>
<dbReference type="AlphaFoldDB" id="B7PA10"/>
<dbReference type="VEuPathDB" id="VectorBase:ISCP_015781"/>
<dbReference type="EnsemblMetazoa" id="ISCW017092-RA">
    <property type="protein sequence ID" value="ISCW017092-PA"/>
    <property type="gene ID" value="ISCW017092"/>
</dbReference>
<dbReference type="VEuPathDB" id="VectorBase:ISCI017092"/>
<dbReference type="OrthoDB" id="6481795at2759"/>
<gene>
    <name evidence="1" type="ORF">IscW_ISCW017092</name>
</gene>
<evidence type="ECO:0000313" key="2">
    <source>
        <dbReference type="EnsemblMetazoa" id="ISCW017092-PA"/>
    </source>
</evidence>
<reference evidence="1 3" key="1">
    <citation type="submission" date="2008-03" db="EMBL/GenBank/DDBJ databases">
        <title>Annotation of Ixodes scapularis.</title>
        <authorList>
            <consortium name="Ixodes scapularis Genome Project Consortium"/>
            <person name="Caler E."/>
            <person name="Hannick L.I."/>
            <person name="Bidwell S."/>
            <person name="Joardar V."/>
            <person name="Thiagarajan M."/>
            <person name="Amedeo P."/>
            <person name="Galinsky K.J."/>
            <person name="Schobel S."/>
            <person name="Inman J."/>
            <person name="Hostetler J."/>
            <person name="Miller J."/>
            <person name="Hammond M."/>
            <person name="Megy K."/>
            <person name="Lawson D."/>
            <person name="Kodira C."/>
            <person name="Sutton G."/>
            <person name="Meyer J."/>
            <person name="Hill C.A."/>
            <person name="Birren B."/>
            <person name="Nene V."/>
            <person name="Collins F."/>
            <person name="Alarcon-Chaidez F."/>
            <person name="Wikel S."/>
            <person name="Strausberg R."/>
        </authorList>
    </citation>
    <scope>NUCLEOTIDE SEQUENCE [LARGE SCALE GENOMIC DNA]</scope>
    <source>
        <strain evidence="3">Wikel</strain>
        <strain evidence="1">Wikel colony</strain>
    </source>
</reference>
<protein>
    <submittedName>
        <fullName evidence="1 2">Uncharacterized protein</fullName>
    </submittedName>
</protein>
<keyword evidence="3" id="KW-1185">Reference proteome</keyword>
<dbReference type="EMBL" id="ABJB010851505">
    <property type="status" value="NOT_ANNOTATED_CDS"/>
    <property type="molecule type" value="Genomic_DNA"/>
</dbReference>
<dbReference type="InParanoid" id="B7PA10"/>
<dbReference type="VEuPathDB" id="VectorBase:ISCP_032604"/>
<organism>
    <name type="scientific">Ixodes scapularis</name>
    <name type="common">Black-legged tick</name>
    <name type="synonym">Deer tick</name>
    <dbReference type="NCBI Taxonomy" id="6945"/>
    <lineage>
        <taxon>Eukaryota</taxon>
        <taxon>Metazoa</taxon>
        <taxon>Ecdysozoa</taxon>
        <taxon>Arthropoda</taxon>
        <taxon>Chelicerata</taxon>
        <taxon>Arachnida</taxon>
        <taxon>Acari</taxon>
        <taxon>Parasitiformes</taxon>
        <taxon>Ixodida</taxon>
        <taxon>Ixodoidea</taxon>
        <taxon>Ixodidae</taxon>
        <taxon>Ixodinae</taxon>
        <taxon>Ixodes</taxon>
    </lineage>
</organism>
<dbReference type="EMBL" id="ABJB010995779">
    <property type="status" value="NOT_ANNOTATED_CDS"/>
    <property type="molecule type" value="Genomic_DNA"/>
</dbReference>
<reference evidence="2" key="2">
    <citation type="submission" date="2020-05" db="UniProtKB">
        <authorList>
            <consortium name="EnsemblMetazoa"/>
        </authorList>
    </citation>
    <scope>IDENTIFICATION</scope>
    <source>
        <strain evidence="2">wikel</strain>
    </source>
</reference>
<keyword evidence="4" id="KW-1267">Proteomics identification</keyword>
<evidence type="ECO:0007829" key="4">
    <source>
        <dbReference type="PeptideAtlas" id="B7PA10"/>
    </source>
</evidence>
<dbReference type="HOGENOM" id="CLU_410660_0_0_1"/>
<dbReference type="PaxDb" id="6945-B7PA10"/>
<evidence type="ECO:0000313" key="3">
    <source>
        <dbReference type="Proteomes" id="UP000001555"/>
    </source>
</evidence>
<name>B7PA10_IXOSC</name>
<evidence type="ECO:0000313" key="1">
    <source>
        <dbReference type="EMBL" id="EEC03432.1"/>
    </source>
</evidence>
<dbReference type="EMBL" id="DS668357">
    <property type="protein sequence ID" value="EEC03432.1"/>
    <property type="molecule type" value="Genomic_DNA"/>
</dbReference>